<proteinExistence type="predicted"/>
<dbReference type="GO" id="GO:0005886">
    <property type="term" value="C:plasma membrane"/>
    <property type="evidence" value="ECO:0007669"/>
    <property type="project" value="UniProtKB-SubCell"/>
</dbReference>
<keyword evidence="2" id="KW-1003">Cell membrane</keyword>
<accession>A0A1M5URT7</accession>
<keyword evidence="5 6" id="KW-0472">Membrane</keyword>
<evidence type="ECO:0000313" key="9">
    <source>
        <dbReference type="Proteomes" id="UP000184212"/>
    </source>
</evidence>
<evidence type="ECO:0000256" key="6">
    <source>
        <dbReference type="SAM" id="Phobius"/>
    </source>
</evidence>
<sequence length="207" mass="23142">MTPSVKPSSQVLERIYLGIGFRLIARYLDMVLLVFFLLVQLLVAELGRGMYLIFLVPAFLFQVFFYVYCVKRWGGTPGKLILGLKVVKDNGENVGWKEATIRESVTLAFSLATLCVTAVALRDIPEDSYGLAGFLEKNAILIEVFPLANALIQMLTLLWSNCESLVLICNRRRKAIHDYMAGTLVIRRKDQAILRNGLAGATLDIVI</sequence>
<feature type="domain" description="RDD" evidence="7">
    <location>
        <begin position="18"/>
        <end position="182"/>
    </location>
</feature>
<evidence type="ECO:0000259" key="7">
    <source>
        <dbReference type="Pfam" id="PF06271"/>
    </source>
</evidence>
<reference evidence="8 9" key="1">
    <citation type="submission" date="2016-11" db="EMBL/GenBank/DDBJ databases">
        <authorList>
            <person name="Jaros S."/>
            <person name="Januszkiewicz K."/>
            <person name="Wedrychowicz H."/>
        </authorList>
    </citation>
    <scope>NUCLEOTIDE SEQUENCE [LARGE SCALE GENOMIC DNA]</scope>
    <source>
        <strain evidence="8 9">DSM 24574</strain>
    </source>
</reference>
<name>A0A1M5URT7_9BACT</name>
<feature type="transmembrane region" description="Helical" evidence="6">
    <location>
        <begin position="24"/>
        <end position="43"/>
    </location>
</feature>
<evidence type="ECO:0000256" key="5">
    <source>
        <dbReference type="ARBA" id="ARBA00023136"/>
    </source>
</evidence>
<dbReference type="Proteomes" id="UP000184212">
    <property type="component" value="Unassembled WGS sequence"/>
</dbReference>
<gene>
    <name evidence="8" type="ORF">SAMN04488109_4866</name>
</gene>
<evidence type="ECO:0000256" key="2">
    <source>
        <dbReference type="ARBA" id="ARBA00022475"/>
    </source>
</evidence>
<dbReference type="AlphaFoldDB" id="A0A1M5URT7"/>
<dbReference type="PANTHER" id="PTHR36115">
    <property type="entry name" value="PROLINE-RICH ANTIGEN HOMOLOG-RELATED"/>
    <property type="match status" value="1"/>
</dbReference>
<feature type="transmembrane region" description="Helical" evidence="6">
    <location>
        <begin position="144"/>
        <end position="168"/>
    </location>
</feature>
<keyword evidence="3 6" id="KW-0812">Transmembrane</keyword>
<keyword evidence="9" id="KW-1185">Reference proteome</keyword>
<evidence type="ECO:0000256" key="3">
    <source>
        <dbReference type="ARBA" id="ARBA00022692"/>
    </source>
</evidence>
<dbReference type="PANTHER" id="PTHR36115:SF9">
    <property type="entry name" value="LMO1584 PROTEIN"/>
    <property type="match status" value="1"/>
</dbReference>
<evidence type="ECO:0000256" key="4">
    <source>
        <dbReference type="ARBA" id="ARBA00022989"/>
    </source>
</evidence>
<dbReference type="Pfam" id="PF06271">
    <property type="entry name" value="RDD"/>
    <property type="match status" value="1"/>
</dbReference>
<dbReference type="RefSeq" id="WP_073139304.1">
    <property type="nucleotide sequence ID" value="NZ_FQWQ01000003.1"/>
</dbReference>
<dbReference type="EMBL" id="FQWQ01000003">
    <property type="protein sequence ID" value="SHH65635.1"/>
    <property type="molecule type" value="Genomic_DNA"/>
</dbReference>
<organism evidence="8 9">
    <name type="scientific">Chryseolinea serpens</name>
    <dbReference type="NCBI Taxonomy" id="947013"/>
    <lineage>
        <taxon>Bacteria</taxon>
        <taxon>Pseudomonadati</taxon>
        <taxon>Bacteroidota</taxon>
        <taxon>Cytophagia</taxon>
        <taxon>Cytophagales</taxon>
        <taxon>Fulvivirgaceae</taxon>
        <taxon>Chryseolinea</taxon>
    </lineage>
</organism>
<protein>
    <submittedName>
        <fullName evidence="8">RDD family protein</fullName>
    </submittedName>
</protein>
<comment type="subcellular location">
    <subcellularLocation>
        <location evidence="1">Cell membrane</location>
        <topology evidence="1">Multi-pass membrane protein</topology>
    </subcellularLocation>
</comment>
<dbReference type="InterPro" id="IPR051791">
    <property type="entry name" value="Pra-immunoreactive"/>
</dbReference>
<feature type="transmembrane region" description="Helical" evidence="6">
    <location>
        <begin position="49"/>
        <end position="69"/>
    </location>
</feature>
<evidence type="ECO:0000256" key="1">
    <source>
        <dbReference type="ARBA" id="ARBA00004651"/>
    </source>
</evidence>
<dbReference type="InterPro" id="IPR010432">
    <property type="entry name" value="RDD"/>
</dbReference>
<dbReference type="OrthoDB" id="9793824at2"/>
<evidence type="ECO:0000313" key="8">
    <source>
        <dbReference type="EMBL" id="SHH65635.1"/>
    </source>
</evidence>
<keyword evidence="4 6" id="KW-1133">Transmembrane helix</keyword>
<feature type="transmembrane region" description="Helical" evidence="6">
    <location>
        <begin position="105"/>
        <end position="124"/>
    </location>
</feature>